<reference evidence="1" key="1">
    <citation type="submission" date="2021-04" db="EMBL/GenBank/DDBJ databases">
        <authorList>
            <consortium name="Molecular Ecology Group"/>
        </authorList>
    </citation>
    <scope>NUCLEOTIDE SEQUENCE</scope>
</reference>
<organism evidence="1 2">
    <name type="scientific">Candidula unifasciata</name>
    <dbReference type="NCBI Taxonomy" id="100452"/>
    <lineage>
        <taxon>Eukaryota</taxon>
        <taxon>Metazoa</taxon>
        <taxon>Spiralia</taxon>
        <taxon>Lophotrochozoa</taxon>
        <taxon>Mollusca</taxon>
        <taxon>Gastropoda</taxon>
        <taxon>Heterobranchia</taxon>
        <taxon>Euthyneura</taxon>
        <taxon>Panpulmonata</taxon>
        <taxon>Eupulmonata</taxon>
        <taxon>Stylommatophora</taxon>
        <taxon>Helicina</taxon>
        <taxon>Helicoidea</taxon>
        <taxon>Geomitridae</taxon>
        <taxon>Candidula</taxon>
    </lineage>
</organism>
<dbReference type="Proteomes" id="UP000678393">
    <property type="component" value="Unassembled WGS sequence"/>
</dbReference>
<evidence type="ECO:0000313" key="2">
    <source>
        <dbReference type="Proteomes" id="UP000678393"/>
    </source>
</evidence>
<feature type="non-terminal residue" evidence="1">
    <location>
        <position position="86"/>
    </location>
</feature>
<feature type="non-terminal residue" evidence="1">
    <location>
        <position position="1"/>
    </location>
</feature>
<dbReference type="AlphaFoldDB" id="A0A8S3ZAS6"/>
<keyword evidence="2" id="KW-1185">Reference proteome</keyword>
<proteinExistence type="predicted"/>
<evidence type="ECO:0000313" key="1">
    <source>
        <dbReference type="EMBL" id="CAG5126299.1"/>
    </source>
</evidence>
<sequence length="86" mass="9978">MPPKQKVPLDRIAWQWAESVDLSNLTAEHIRTAYRLNLSACERGSCKRNCKGNPFCLHSLGEKKWLAPVDETKLQTFDPDRVRRQK</sequence>
<name>A0A8S3ZAS6_9EUPU</name>
<dbReference type="EMBL" id="CAJHNH020002323">
    <property type="protein sequence ID" value="CAG5126299.1"/>
    <property type="molecule type" value="Genomic_DNA"/>
</dbReference>
<accession>A0A8S3ZAS6</accession>
<comment type="caution">
    <text evidence="1">The sequence shown here is derived from an EMBL/GenBank/DDBJ whole genome shotgun (WGS) entry which is preliminary data.</text>
</comment>
<gene>
    <name evidence="1" type="ORF">CUNI_LOCUS11857</name>
</gene>
<dbReference type="OrthoDB" id="289038at2759"/>
<protein>
    <submittedName>
        <fullName evidence="1">Uncharacterized protein</fullName>
    </submittedName>
</protein>